<accession>A0A7C9EBG3</accession>
<dbReference type="PROSITE" id="PS51778">
    <property type="entry name" value="VAST"/>
    <property type="match status" value="1"/>
</dbReference>
<dbReference type="GO" id="GO:0016020">
    <property type="term" value="C:membrane"/>
    <property type="evidence" value="ECO:0007669"/>
    <property type="project" value="UniProtKB-SubCell"/>
</dbReference>
<reference evidence="4" key="1">
    <citation type="journal article" date="2013" name="J. Plant Res.">
        <title>Effect of fungi and light on seed germination of three Opuntia species from semiarid lands of central Mexico.</title>
        <authorList>
            <person name="Delgado-Sanchez P."/>
            <person name="Jimenez-Bremont J.F."/>
            <person name="Guerrero-Gonzalez Mde L."/>
            <person name="Flores J."/>
        </authorList>
    </citation>
    <scope>NUCLEOTIDE SEQUENCE</scope>
    <source>
        <tissue evidence="4">Cladode</tissue>
    </source>
</reference>
<feature type="domain" description="VASt" evidence="3">
    <location>
        <begin position="1"/>
        <end position="145"/>
    </location>
</feature>
<evidence type="ECO:0000259" key="3">
    <source>
        <dbReference type="PROSITE" id="PS51778"/>
    </source>
</evidence>
<reference evidence="4" key="2">
    <citation type="submission" date="2020-07" db="EMBL/GenBank/DDBJ databases">
        <authorList>
            <person name="Vera ALvarez R."/>
            <person name="Arias-Moreno D.M."/>
            <person name="Jimenez-Jacinto V."/>
            <person name="Jimenez-Bremont J.F."/>
            <person name="Swaminathan K."/>
            <person name="Moose S.P."/>
            <person name="Guerrero-Gonzalez M.L."/>
            <person name="Marino-Ramirez L."/>
            <person name="Landsman D."/>
            <person name="Rodriguez-Kessler M."/>
            <person name="Delgado-Sanchez P."/>
        </authorList>
    </citation>
    <scope>NUCLEOTIDE SEQUENCE</scope>
    <source>
        <tissue evidence="4">Cladode</tissue>
    </source>
</reference>
<dbReference type="PANTHER" id="PTHR46296:SF7">
    <property type="entry name" value="C2 DOMAIN-CONTAINING PROTEIN"/>
    <property type="match status" value="1"/>
</dbReference>
<dbReference type="PANTHER" id="PTHR46296">
    <property type="entry name" value="BNAA05G37250D PROTEIN"/>
    <property type="match status" value="1"/>
</dbReference>
<sequence>MKMFEGGLLERKVMAKSGCLSFITTPWEELKPDTYERQLSYKFNHDVSIFGGQVMSTQRKSPLEDEQGWVVNEVMALQDIPFSDHFRVHLRYNLQTLATETCRCDVYLGILWLKDCKFRQRITKNINEKFAHRLKNIFEIAKKEILSENDHSFQQCY</sequence>
<dbReference type="InterPro" id="IPR031968">
    <property type="entry name" value="VASt"/>
</dbReference>
<comment type="subcellular location">
    <subcellularLocation>
        <location evidence="1">Membrane</location>
    </subcellularLocation>
</comment>
<keyword evidence="2" id="KW-0472">Membrane</keyword>
<dbReference type="InterPro" id="IPR044511">
    <property type="entry name" value="At1g03370/At5g50170-like"/>
</dbReference>
<dbReference type="AlphaFoldDB" id="A0A7C9EBG3"/>
<evidence type="ECO:0000256" key="1">
    <source>
        <dbReference type="ARBA" id="ARBA00004370"/>
    </source>
</evidence>
<dbReference type="EMBL" id="GISG01215908">
    <property type="protein sequence ID" value="MBA4662447.1"/>
    <property type="molecule type" value="Transcribed_RNA"/>
</dbReference>
<dbReference type="Pfam" id="PF16016">
    <property type="entry name" value="VASt"/>
    <property type="match status" value="1"/>
</dbReference>
<proteinExistence type="predicted"/>
<evidence type="ECO:0000313" key="4">
    <source>
        <dbReference type="EMBL" id="MBA4662447.1"/>
    </source>
</evidence>
<organism evidence="4">
    <name type="scientific">Opuntia streptacantha</name>
    <name type="common">Prickly pear cactus</name>
    <name type="synonym">Opuntia cardona</name>
    <dbReference type="NCBI Taxonomy" id="393608"/>
    <lineage>
        <taxon>Eukaryota</taxon>
        <taxon>Viridiplantae</taxon>
        <taxon>Streptophyta</taxon>
        <taxon>Embryophyta</taxon>
        <taxon>Tracheophyta</taxon>
        <taxon>Spermatophyta</taxon>
        <taxon>Magnoliopsida</taxon>
        <taxon>eudicotyledons</taxon>
        <taxon>Gunneridae</taxon>
        <taxon>Pentapetalae</taxon>
        <taxon>Caryophyllales</taxon>
        <taxon>Cactineae</taxon>
        <taxon>Cactaceae</taxon>
        <taxon>Opuntioideae</taxon>
        <taxon>Opuntia</taxon>
    </lineage>
</organism>
<name>A0A7C9EBG3_OPUST</name>
<protein>
    <recommendedName>
        <fullName evidence="3">VASt domain-containing protein</fullName>
    </recommendedName>
</protein>
<evidence type="ECO:0000256" key="2">
    <source>
        <dbReference type="ARBA" id="ARBA00023136"/>
    </source>
</evidence>